<organism evidence="4 5">
    <name type="scientific">Penicillium angulare</name>
    <dbReference type="NCBI Taxonomy" id="116970"/>
    <lineage>
        <taxon>Eukaryota</taxon>
        <taxon>Fungi</taxon>
        <taxon>Dikarya</taxon>
        <taxon>Ascomycota</taxon>
        <taxon>Pezizomycotina</taxon>
        <taxon>Eurotiomycetes</taxon>
        <taxon>Eurotiomycetidae</taxon>
        <taxon>Eurotiales</taxon>
        <taxon>Aspergillaceae</taxon>
        <taxon>Penicillium</taxon>
    </lineage>
</organism>
<dbReference type="PANTHER" id="PTHR47351">
    <property type="entry name" value="CHITIN BIOSYNTHESIS PROTEIN CHS5"/>
    <property type="match status" value="1"/>
</dbReference>
<sequence length="416" mass="44629">MLVSLTVGKVDAGVAVLLTQDNRLIEFPSVLLPNNISSGSIVDITVARNHAAESANATAFQSLQKRILNTYGVKAPSPPILRLRNATQTSLVLEWDPIDLATASLKSLSLYRNGSKAGSIPRPLETRSTKISGLAIHSEYTFHLVLRTTAGTYQSEKLTCRTHKMTDLSGITVTPGILDPARKEALGATLDRIGGKLIDSVRIDTTHFVCTEGRGPLWEKAVEMNIPVVVPEWVDACESEGTIAGVRGYYLNADPKARQLGVMHGSSHQRTTSTVSAATTAQGRPSIQPRPSEQEQAAPAEPPLTPFPGGETSAQPQAEAREVPSEDEDDTPPPPPPPKDESEDNEEPQQNGDAETKHAEESEEKPEDTHEQAGGDEEGKEGTLPQNRPEESEPQSATSSKGKGKEGEGDFSEVTL</sequence>
<accession>A0A9W9FJI5</accession>
<dbReference type="PANTHER" id="PTHR47351:SF1">
    <property type="entry name" value="CHITIN BIOSYNTHESIS PROTEIN CHS5"/>
    <property type="match status" value="1"/>
</dbReference>
<dbReference type="SMART" id="SM00292">
    <property type="entry name" value="BRCT"/>
    <property type="match status" value="1"/>
</dbReference>
<feature type="compositionally biased region" description="Low complexity" evidence="1">
    <location>
        <begin position="271"/>
        <end position="281"/>
    </location>
</feature>
<reference evidence="4" key="2">
    <citation type="journal article" date="2023" name="IMA Fungus">
        <title>Comparative genomic study of the Penicillium genus elucidates a diverse pangenome and 15 lateral gene transfer events.</title>
        <authorList>
            <person name="Petersen C."/>
            <person name="Sorensen T."/>
            <person name="Nielsen M.R."/>
            <person name="Sondergaard T.E."/>
            <person name="Sorensen J.L."/>
            <person name="Fitzpatrick D.A."/>
            <person name="Frisvad J.C."/>
            <person name="Nielsen K.L."/>
        </authorList>
    </citation>
    <scope>NUCLEOTIDE SEQUENCE</scope>
    <source>
        <strain evidence="4">IBT 30069</strain>
    </source>
</reference>
<dbReference type="AlphaFoldDB" id="A0A9W9FJI5"/>
<reference evidence="4" key="1">
    <citation type="submission" date="2022-11" db="EMBL/GenBank/DDBJ databases">
        <authorList>
            <person name="Petersen C."/>
        </authorList>
    </citation>
    <scope>NUCLEOTIDE SEQUENCE</scope>
    <source>
        <strain evidence="4">IBT 30069</strain>
    </source>
</reference>
<dbReference type="InterPro" id="IPR036116">
    <property type="entry name" value="FN3_sf"/>
</dbReference>
<dbReference type="EMBL" id="JAPQKH010000004">
    <property type="protein sequence ID" value="KAJ5101092.1"/>
    <property type="molecule type" value="Genomic_DNA"/>
</dbReference>
<dbReference type="SUPFAM" id="SSF49265">
    <property type="entry name" value="Fibronectin type III"/>
    <property type="match status" value="1"/>
</dbReference>
<dbReference type="GO" id="GO:0000747">
    <property type="term" value="P:conjugation with cellular fusion"/>
    <property type="evidence" value="ECO:0007669"/>
    <property type="project" value="TreeGrafter"/>
</dbReference>
<feature type="domain" description="Fibronectin type-III" evidence="3">
    <location>
        <begin position="75"/>
        <end position="169"/>
    </location>
</feature>
<proteinExistence type="predicted"/>
<feature type="compositionally biased region" description="Polar residues" evidence="1">
    <location>
        <begin position="282"/>
        <end position="295"/>
    </location>
</feature>
<dbReference type="InterPro" id="IPR013783">
    <property type="entry name" value="Ig-like_fold"/>
</dbReference>
<dbReference type="CDD" id="cd13945">
    <property type="entry name" value="Chs5_N"/>
    <property type="match status" value="1"/>
</dbReference>
<dbReference type="InterPro" id="IPR031669">
    <property type="entry name" value="Fn3_2"/>
</dbReference>
<feature type="domain" description="BRCT" evidence="2">
    <location>
        <begin position="163"/>
        <end position="251"/>
    </location>
</feature>
<evidence type="ECO:0000313" key="5">
    <source>
        <dbReference type="Proteomes" id="UP001149165"/>
    </source>
</evidence>
<dbReference type="PROSITE" id="PS50172">
    <property type="entry name" value="BRCT"/>
    <property type="match status" value="1"/>
</dbReference>
<dbReference type="InterPro" id="IPR001357">
    <property type="entry name" value="BRCT_dom"/>
</dbReference>
<dbReference type="CDD" id="cd17742">
    <property type="entry name" value="BRCT_CHS5_like"/>
    <property type="match status" value="1"/>
</dbReference>
<dbReference type="GO" id="GO:0005802">
    <property type="term" value="C:trans-Golgi network"/>
    <property type="evidence" value="ECO:0007669"/>
    <property type="project" value="TreeGrafter"/>
</dbReference>
<evidence type="ECO:0000259" key="3">
    <source>
        <dbReference type="PROSITE" id="PS50853"/>
    </source>
</evidence>
<dbReference type="Proteomes" id="UP001149165">
    <property type="component" value="Unassembled WGS sequence"/>
</dbReference>
<dbReference type="FunFam" id="3.40.50.10190:FF:000088">
    <property type="entry name" value="Chitin biosynthesis protein (Chs5), putative"/>
    <property type="match status" value="1"/>
</dbReference>
<dbReference type="InterPro" id="IPR031673">
    <property type="entry name" value="Chs5_N"/>
</dbReference>
<dbReference type="InterPro" id="IPR036420">
    <property type="entry name" value="BRCT_dom_sf"/>
</dbReference>
<keyword evidence="5" id="KW-1185">Reference proteome</keyword>
<dbReference type="Gene3D" id="2.60.40.10">
    <property type="entry name" value="Immunoglobulins"/>
    <property type="match status" value="1"/>
</dbReference>
<evidence type="ECO:0000259" key="2">
    <source>
        <dbReference type="PROSITE" id="PS50172"/>
    </source>
</evidence>
<dbReference type="CDD" id="cd00063">
    <property type="entry name" value="FN3"/>
    <property type="match status" value="1"/>
</dbReference>
<dbReference type="GO" id="GO:0006893">
    <property type="term" value="P:Golgi to plasma membrane transport"/>
    <property type="evidence" value="ECO:0007669"/>
    <property type="project" value="TreeGrafter"/>
</dbReference>
<dbReference type="SUPFAM" id="SSF52113">
    <property type="entry name" value="BRCT domain"/>
    <property type="match status" value="1"/>
</dbReference>
<dbReference type="GO" id="GO:0034044">
    <property type="term" value="C:exomer complex"/>
    <property type="evidence" value="ECO:0007669"/>
    <property type="project" value="TreeGrafter"/>
</dbReference>
<dbReference type="OrthoDB" id="245697at2759"/>
<dbReference type="Pfam" id="PF12738">
    <property type="entry name" value="PTCB-BRCT"/>
    <property type="match status" value="1"/>
</dbReference>
<comment type="caution">
    <text evidence="4">The sequence shown here is derived from an EMBL/GenBank/DDBJ whole genome shotgun (WGS) entry which is preliminary data.</text>
</comment>
<dbReference type="InterPro" id="IPR003961">
    <property type="entry name" value="FN3_dom"/>
</dbReference>
<evidence type="ECO:0000256" key="1">
    <source>
        <dbReference type="SAM" id="MobiDB-lite"/>
    </source>
</evidence>
<dbReference type="Pfam" id="PF16893">
    <property type="entry name" value="fn3_2"/>
    <property type="match status" value="1"/>
</dbReference>
<dbReference type="PROSITE" id="PS50853">
    <property type="entry name" value="FN3"/>
    <property type="match status" value="1"/>
</dbReference>
<name>A0A9W9FJI5_9EURO</name>
<gene>
    <name evidence="4" type="ORF">N7456_007144</name>
</gene>
<feature type="region of interest" description="Disordered" evidence="1">
    <location>
        <begin position="262"/>
        <end position="416"/>
    </location>
</feature>
<dbReference type="Pfam" id="PF16892">
    <property type="entry name" value="CHS5_N"/>
    <property type="match status" value="1"/>
</dbReference>
<dbReference type="InterPro" id="IPR052827">
    <property type="entry name" value="CHS_Export/Cell_Fusion_Reg"/>
</dbReference>
<dbReference type="Gene3D" id="3.40.50.10190">
    <property type="entry name" value="BRCT domain"/>
    <property type="match status" value="1"/>
</dbReference>
<dbReference type="FunFam" id="2.60.40.10:FF:000453">
    <property type="entry name" value="Chitin biosynthesis protein CHS5"/>
    <property type="match status" value="1"/>
</dbReference>
<dbReference type="Gene3D" id="6.20.120.50">
    <property type="match status" value="1"/>
</dbReference>
<evidence type="ECO:0000313" key="4">
    <source>
        <dbReference type="EMBL" id="KAJ5101092.1"/>
    </source>
</evidence>
<dbReference type="GO" id="GO:0046983">
    <property type="term" value="F:protein dimerization activity"/>
    <property type="evidence" value="ECO:0007669"/>
    <property type="project" value="InterPro"/>
</dbReference>
<protein>
    <submittedName>
        <fullName evidence="4">Fibronectin type III</fullName>
    </submittedName>
</protein>